<accession>A0AAE3UG76</accession>
<dbReference type="EMBL" id="JASJOU010000005">
    <property type="protein sequence ID" value="MDJ1502172.1"/>
    <property type="molecule type" value="Genomic_DNA"/>
</dbReference>
<comment type="caution">
    <text evidence="1">The sequence shown here is derived from an EMBL/GenBank/DDBJ whole genome shotgun (WGS) entry which is preliminary data.</text>
</comment>
<keyword evidence="2" id="KW-1185">Reference proteome</keyword>
<evidence type="ECO:0000313" key="2">
    <source>
        <dbReference type="Proteomes" id="UP001232063"/>
    </source>
</evidence>
<protein>
    <submittedName>
        <fullName evidence="1">Uncharacterized protein</fullName>
    </submittedName>
</protein>
<dbReference type="RefSeq" id="WP_314512072.1">
    <property type="nucleotide sequence ID" value="NZ_JASJOU010000005.1"/>
</dbReference>
<reference evidence="1" key="1">
    <citation type="submission" date="2023-05" db="EMBL/GenBank/DDBJ databases">
        <authorList>
            <person name="Zhang X."/>
        </authorList>
    </citation>
    <scope>NUCLEOTIDE SEQUENCE</scope>
    <source>
        <strain evidence="1">BD1B2-1</strain>
    </source>
</reference>
<proteinExistence type="predicted"/>
<evidence type="ECO:0000313" key="1">
    <source>
        <dbReference type="EMBL" id="MDJ1502172.1"/>
    </source>
</evidence>
<sequence>MHLIYYPQKNTFVLFNDFTFAGIPEEKKFWHFLRRMPKNLVEILQEIGFKVVRPMEGTKFFDEKKGLFRTTVYLNVYDEERQLHISGTGKTWLDALNDLVTKLNASANAVHAS</sequence>
<gene>
    <name evidence="1" type="ORF">QNI22_16010</name>
</gene>
<organism evidence="1 2">
    <name type="scientific">Xanthocytophaga agilis</name>
    <dbReference type="NCBI Taxonomy" id="3048010"/>
    <lineage>
        <taxon>Bacteria</taxon>
        <taxon>Pseudomonadati</taxon>
        <taxon>Bacteroidota</taxon>
        <taxon>Cytophagia</taxon>
        <taxon>Cytophagales</taxon>
        <taxon>Rhodocytophagaceae</taxon>
        <taxon>Xanthocytophaga</taxon>
    </lineage>
</organism>
<dbReference type="AlphaFoldDB" id="A0AAE3UG76"/>
<dbReference type="Proteomes" id="UP001232063">
    <property type="component" value="Unassembled WGS sequence"/>
</dbReference>
<name>A0AAE3UG76_9BACT</name>